<name>A0A545TL53_9PROT</name>
<keyword evidence="7" id="KW-1185">Reference proteome</keyword>
<keyword evidence="2" id="KW-0238">DNA-binding</keyword>
<dbReference type="Proteomes" id="UP000315252">
    <property type="component" value="Unassembled WGS sequence"/>
</dbReference>
<dbReference type="Gene3D" id="1.10.1660.10">
    <property type="match status" value="1"/>
</dbReference>
<keyword evidence="3" id="KW-0010">Activator</keyword>
<evidence type="ECO:0000313" key="6">
    <source>
        <dbReference type="EMBL" id="TQV77949.1"/>
    </source>
</evidence>
<evidence type="ECO:0000259" key="5">
    <source>
        <dbReference type="PROSITE" id="PS50937"/>
    </source>
</evidence>
<sequence length="261" mass="29636">MKTQIEEYSVGQLARLSGVSVRTLHHYDEIGLLKPAYVADNGYRFYRRAEWLRLQEILFYRDAGLPLAEAARLLDEPVTAIERLLRHRNHLQEQNRRTAQIIDTLTATIDHLEGKRDMEINELYKPFSASRQAEYEAWLTSEYGAEMAAGIAASKASVEKLPEGMAGAMAQLREIESDLVASYEAGGAPDADRLHDQLERHRDWVEQMWGRACDAEAFAGLADMYWSHPDFVARYEKLSPRFSGWLPAAMKAHAARLERGG</sequence>
<proteinExistence type="predicted"/>
<dbReference type="SMART" id="SM00422">
    <property type="entry name" value="HTH_MERR"/>
    <property type="match status" value="1"/>
</dbReference>
<evidence type="ECO:0000256" key="2">
    <source>
        <dbReference type="ARBA" id="ARBA00023125"/>
    </source>
</evidence>
<dbReference type="PROSITE" id="PS00552">
    <property type="entry name" value="HTH_MERR_1"/>
    <property type="match status" value="1"/>
</dbReference>
<dbReference type="CDD" id="cd01106">
    <property type="entry name" value="HTH_TipAL-Mta"/>
    <property type="match status" value="1"/>
</dbReference>
<keyword evidence="1" id="KW-0805">Transcription regulation</keyword>
<dbReference type="GO" id="GO:0003677">
    <property type="term" value="F:DNA binding"/>
    <property type="evidence" value="ECO:0007669"/>
    <property type="project" value="UniProtKB-KW"/>
</dbReference>
<dbReference type="InterPro" id="IPR047057">
    <property type="entry name" value="MerR_fam"/>
</dbReference>
<dbReference type="AlphaFoldDB" id="A0A545TL53"/>
<dbReference type="InterPro" id="IPR000551">
    <property type="entry name" value="MerR-type_HTH_dom"/>
</dbReference>
<dbReference type="GO" id="GO:0003700">
    <property type="term" value="F:DNA-binding transcription factor activity"/>
    <property type="evidence" value="ECO:0007669"/>
    <property type="project" value="InterPro"/>
</dbReference>
<dbReference type="EMBL" id="VHSH01000007">
    <property type="protein sequence ID" value="TQV77949.1"/>
    <property type="molecule type" value="Genomic_DNA"/>
</dbReference>
<accession>A0A545TL53</accession>
<comment type="caution">
    <text evidence="6">The sequence shown here is derived from an EMBL/GenBank/DDBJ whole genome shotgun (WGS) entry which is preliminary data.</text>
</comment>
<dbReference type="OrthoDB" id="9802944at2"/>
<dbReference type="Pfam" id="PF13411">
    <property type="entry name" value="MerR_1"/>
    <property type="match status" value="1"/>
</dbReference>
<dbReference type="InterPro" id="IPR036244">
    <property type="entry name" value="TipA-like_antibiotic-bd"/>
</dbReference>
<gene>
    <name evidence="6" type="ORF">FKG95_20670</name>
</gene>
<evidence type="ECO:0000313" key="7">
    <source>
        <dbReference type="Proteomes" id="UP000315252"/>
    </source>
</evidence>
<dbReference type="SUPFAM" id="SSF46955">
    <property type="entry name" value="Putative DNA-binding domain"/>
    <property type="match status" value="1"/>
</dbReference>
<dbReference type="InterPro" id="IPR009061">
    <property type="entry name" value="DNA-bd_dom_put_sf"/>
</dbReference>
<dbReference type="Pfam" id="PF07739">
    <property type="entry name" value="TipAS"/>
    <property type="match status" value="1"/>
</dbReference>
<evidence type="ECO:0000256" key="1">
    <source>
        <dbReference type="ARBA" id="ARBA00023015"/>
    </source>
</evidence>
<dbReference type="SUPFAM" id="SSF89082">
    <property type="entry name" value="Antibiotic binding domain of TipA-like multidrug resistance regulators"/>
    <property type="match status" value="1"/>
</dbReference>
<dbReference type="PANTHER" id="PTHR30204:SF90">
    <property type="entry name" value="HTH-TYPE TRANSCRIPTIONAL ACTIVATOR MTA"/>
    <property type="match status" value="1"/>
</dbReference>
<evidence type="ECO:0000256" key="4">
    <source>
        <dbReference type="ARBA" id="ARBA00023163"/>
    </source>
</evidence>
<dbReference type="PRINTS" id="PR00040">
    <property type="entry name" value="HTHMERR"/>
</dbReference>
<evidence type="ECO:0000256" key="3">
    <source>
        <dbReference type="ARBA" id="ARBA00023159"/>
    </source>
</evidence>
<feature type="domain" description="HTH merR-type" evidence="5">
    <location>
        <begin position="7"/>
        <end position="76"/>
    </location>
</feature>
<reference evidence="6 7" key="1">
    <citation type="submission" date="2019-06" db="EMBL/GenBank/DDBJ databases">
        <title>Whole genome sequence for Rhodospirillaceae sp. R148.</title>
        <authorList>
            <person name="Wang G."/>
        </authorList>
    </citation>
    <scope>NUCLEOTIDE SEQUENCE [LARGE SCALE GENOMIC DNA]</scope>
    <source>
        <strain evidence="6 7">R148</strain>
    </source>
</reference>
<dbReference type="PANTHER" id="PTHR30204">
    <property type="entry name" value="REDOX-CYCLING DRUG-SENSING TRANSCRIPTIONAL ACTIVATOR SOXR"/>
    <property type="match status" value="1"/>
</dbReference>
<keyword evidence="4" id="KW-0804">Transcription</keyword>
<dbReference type="PROSITE" id="PS50937">
    <property type="entry name" value="HTH_MERR_2"/>
    <property type="match status" value="1"/>
</dbReference>
<dbReference type="RefSeq" id="WP_142898292.1">
    <property type="nucleotide sequence ID" value="NZ_ML660058.1"/>
</dbReference>
<protein>
    <submittedName>
        <fullName evidence="6">MerR family transcriptional regulator</fullName>
    </submittedName>
</protein>
<organism evidence="6 7">
    <name type="scientific">Denitrobaculum tricleocarpae</name>
    <dbReference type="NCBI Taxonomy" id="2591009"/>
    <lineage>
        <taxon>Bacteria</taxon>
        <taxon>Pseudomonadati</taxon>
        <taxon>Pseudomonadota</taxon>
        <taxon>Alphaproteobacteria</taxon>
        <taxon>Rhodospirillales</taxon>
        <taxon>Rhodospirillaceae</taxon>
        <taxon>Denitrobaculum</taxon>
    </lineage>
</organism>
<dbReference type="Gene3D" id="1.10.490.50">
    <property type="entry name" value="Antibiotic binding domain of TipA-like multidrug resistance regulators"/>
    <property type="match status" value="1"/>
</dbReference>
<dbReference type="InterPro" id="IPR012925">
    <property type="entry name" value="TipAS_dom"/>
</dbReference>